<keyword evidence="2" id="KW-0560">Oxidoreductase</keyword>
<dbReference type="InterPro" id="IPR011032">
    <property type="entry name" value="GroES-like_sf"/>
</dbReference>
<accession>A0A540X403</accession>
<evidence type="ECO:0000313" key="3">
    <source>
        <dbReference type="EMBL" id="TQF15981.1"/>
    </source>
</evidence>
<evidence type="ECO:0000313" key="4">
    <source>
        <dbReference type="Proteomes" id="UP000315369"/>
    </source>
</evidence>
<dbReference type="RefSeq" id="WP_141642389.1">
    <property type="nucleotide sequence ID" value="NZ_VIFM01000032.1"/>
</dbReference>
<gene>
    <name evidence="3" type="ORF">FJV41_10945</name>
</gene>
<dbReference type="Gene3D" id="3.90.180.10">
    <property type="entry name" value="Medium-chain alcohol dehydrogenases, catalytic domain"/>
    <property type="match status" value="1"/>
</dbReference>
<sequence>MSYQADAWVIREGGTDEPRRARLTRTRVTVDAIQEDEVLAAPLYGCWEGNNEHALERKPIDICKVRQEQEIVLGNAGVVRVLETGKGVTQVQGGQLAMMFPSGETDAHGYTVKALGYEAPRQMGCMATLMKLKGRQVIPIPENTRHSLAQWAAFSVRYVTAWANWRVASAVFRTQMTEQECPSPHVWGWGGGTTLAELALARLQGCRVVMLSGAHRHLDEIRGAGLEVIDRRAFSGLSYEPERWDSDPDYRARYQAAEAGFLAEVSRRTDGEMVHLFLDYIGTPVYRATIKALARQGVIATAGWKEGMSISLLRARECITRHQHVHTHYARYQEGVDAVAFGEAHGWMPDVGPRIHTFDELPELAEAYRAGHTNYFPCFTINEEGKT</sequence>
<dbReference type="Gene3D" id="3.40.50.720">
    <property type="entry name" value="NAD(P)-binding Rossmann-like Domain"/>
    <property type="match status" value="1"/>
</dbReference>
<dbReference type="EMBL" id="VIFM01000032">
    <property type="protein sequence ID" value="TQF15981.1"/>
    <property type="molecule type" value="Genomic_DNA"/>
</dbReference>
<dbReference type="InterPro" id="IPR036291">
    <property type="entry name" value="NAD(P)-bd_dom_sf"/>
</dbReference>
<evidence type="ECO:0000256" key="2">
    <source>
        <dbReference type="ARBA" id="ARBA00023002"/>
    </source>
</evidence>
<dbReference type="OrthoDB" id="3980085at2"/>
<proteinExistence type="predicted"/>
<dbReference type="SUPFAM" id="SSF51735">
    <property type="entry name" value="NAD(P)-binding Rossmann-fold domains"/>
    <property type="match status" value="1"/>
</dbReference>
<dbReference type="PANTHER" id="PTHR48106:SF18">
    <property type="entry name" value="QUINONE OXIDOREDUCTASE PIG3"/>
    <property type="match status" value="1"/>
</dbReference>
<keyword evidence="1" id="KW-0521">NADP</keyword>
<organism evidence="3 4">
    <name type="scientific">Myxococcus llanfairpwllgwyngyllgogerychwyrndrobwllllantysiliogogogochensis</name>
    <dbReference type="NCBI Taxonomy" id="2590453"/>
    <lineage>
        <taxon>Bacteria</taxon>
        <taxon>Pseudomonadati</taxon>
        <taxon>Myxococcota</taxon>
        <taxon>Myxococcia</taxon>
        <taxon>Myxococcales</taxon>
        <taxon>Cystobacterineae</taxon>
        <taxon>Myxococcaceae</taxon>
        <taxon>Myxococcus</taxon>
    </lineage>
</organism>
<protein>
    <submittedName>
        <fullName evidence="3">Zinc-binding alcohol dehydrogenase family protein</fullName>
    </submittedName>
</protein>
<reference evidence="3 4" key="1">
    <citation type="submission" date="2019-06" db="EMBL/GenBank/DDBJ databases">
        <authorList>
            <person name="Livingstone P."/>
            <person name="Whitworth D."/>
        </authorList>
    </citation>
    <scope>NUCLEOTIDE SEQUENCE [LARGE SCALE GENOMIC DNA]</scope>
    <source>
        <strain evidence="3 4">AM401</strain>
    </source>
</reference>
<evidence type="ECO:0000256" key="1">
    <source>
        <dbReference type="ARBA" id="ARBA00022857"/>
    </source>
</evidence>
<dbReference type="Proteomes" id="UP000315369">
    <property type="component" value="Unassembled WGS sequence"/>
</dbReference>
<name>A0A540X403_9BACT</name>
<comment type="caution">
    <text evidence="3">The sequence shown here is derived from an EMBL/GenBank/DDBJ whole genome shotgun (WGS) entry which is preliminary data.</text>
</comment>
<dbReference type="GO" id="GO:0070402">
    <property type="term" value="F:NADPH binding"/>
    <property type="evidence" value="ECO:0007669"/>
    <property type="project" value="TreeGrafter"/>
</dbReference>
<dbReference type="AlphaFoldDB" id="A0A540X403"/>
<dbReference type="PANTHER" id="PTHR48106">
    <property type="entry name" value="QUINONE OXIDOREDUCTASE PIG3-RELATED"/>
    <property type="match status" value="1"/>
</dbReference>
<dbReference type="SUPFAM" id="SSF50129">
    <property type="entry name" value="GroES-like"/>
    <property type="match status" value="1"/>
</dbReference>
<keyword evidence="4" id="KW-1185">Reference proteome</keyword>
<dbReference type="GO" id="GO:0016651">
    <property type="term" value="F:oxidoreductase activity, acting on NAD(P)H"/>
    <property type="evidence" value="ECO:0007669"/>
    <property type="project" value="TreeGrafter"/>
</dbReference>